<accession>A0A4S9CAE1</accession>
<dbReference type="AlphaFoldDB" id="A0A4S9CAE1"/>
<protein>
    <submittedName>
        <fullName evidence="2">Uncharacterized protein</fullName>
    </submittedName>
</protein>
<gene>
    <name evidence="2" type="ORF">D6D13_07537</name>
</gene>
<name>A0A4S9CAE1_AURPU</name>
<proteinExistence type="predicted"/>
<dbReference type="EMBL" id="QZAS01000031">
    <property type="protein sequence ID" value="THX03655.1"/>
    <property type="molecule type" value="Genomic_DNA"/>
</dbReference>
<evidence type="ECO:0000256" key="1">
    <source>
        <dbReference type="SAM" id="MobiDB-lite"/>
    </source>
</evidence>
<organism evidence="2">
    <name type="scientific">Aureobasidium pullulans</name>
    <name type="common">Black yeast</name>
    <name type="synonym">Pullularia pullulans</name>
    <dbReference type="NCBI Taxonomy" id="5580"/>
    <lineage>
        <taxon>Eukaryota</taxon>
        <taxon>Fungi</taxon>
        <taxon>Dikarya</taxon>
        <taxon>Ascomycota</taxon>
        <taxon>Pezizomycotina</taxon>
        <taxon>Dothideomycetes</taxon>
        <taxon>Dothideomycetidae</taxon>
        <taxon>Dothideales</taxon>
        <taxon>Saccotheciaceae</taxon>
        <taxon>Aureobasidium</taxon>
    </lineage>
</organism>
<feature type="compositionally biased region" description="Basic and acidic residues" evidence="1">
    <location>
        <begin position="1"/>
        <end position="37"/>
    </location>
</feature>
<evidence type="ECO:0000313" key="2">
    <source>
        <dbReference type="EMBL" id="THX03655.1"/>
    </source>
</evidence>
<reference evidence="2" key="1">
    <citation type="submission" date="2018-10" db="EMBL/GenBank/DDBJ databases">
        <title>Fifty Aureobasidium pullulans genomes reveal a recombining polyextremotolerant generalist.</title>
        <authorList>
            <person name="Gostincar C."/>
            <person name="Turk M."/>
            <person name="Zajc J."/>
            <person name="Gunde-Cimerman N."/>
        </authorList>
    </citation>
    <scope>NUCLEOTIDE SEQUENCE [LARGE SCALE GENOMIC DNA]</scope>
    <source>
        <strain evidence="2">EXF-10085</strain>
    </source>
</reference>
<sequence>MKHKLEIYNVDSTKEDSNSAKRGRKDPAGLPRDDDRLFVTPDPEDPHKHHYFHREDIESTNPAAEDDRINDNILETDPGADEEAPKADDQPIAAHNYQPDHSSKVQQALSLAQLLALPAGPIAASPAYPVIARTTRGYAVMTEQEVENQEGVFRKATFQYLHSHCDNKKGQGYASEVSRAEHWRRAHEPGYSQYPGRMIL</sequence>
<feature type="region of interest" description="Disordered" evidence="1">
    <location>
        <begin position="1"/>
        <end position="101"/>
    </location>
</feature>
<comment type="caution">
    <text evidence="2">The sequence shown here is derived from an EMBL/GenBank/DDBJ whole genome shotgun (WGS) entry which is preliminary data.</text>
</comment>